<dbReference type="RefSeq" id="XP_022659263.1">
    <property type="nucleotide sequence ID" value="XM_022803528.1"/>
</dbReference>
<accession>A0A7M7JZ31</accession>
<name>A0A7M7JZ31_VARDE</name>
<dbReference type="KEGG" id="vde:111249534"/>
<keyword evidence="2" id="KW-1185">Reference proteome</keyword>
<dbReference type="Proteomes" id="UP000594260">
    <property type="component" value="Unplaced"/>
</dbReference>
<reference evidence="1" key="1">
    <citation type="submission" date="2021-01" db="UniProtKB">
        <authorList>
            <consortium name="EnsemblMetazoa"/>
        </authorList>
    </citation>
    <scope>IDENTIFICATION</scope>
</reference>
<proteinExistence type="predicted"/>
<organism evidence="1 2">
    <name type="scientific">Varroa destructor</name>
    <name type="common">Honeybee mite</name>
    <dbReference type="NCBI Taxonomy" id="109461"/>
    <lineage>
        <taxon>Eukaryota</taxon>
        <taxon>Metazoa</taxon>
        <taxon>Ecdysozoa</taxon>
        <taxon>Arthropoda</taxon>
        <taxon>Chelicerata</taxon>
        <taxon>Arachnida</taxon>
        <taxon>Acari</taxon>
        <taxon>Parasitiformes</taxon>
        <taxon>Mesostigmata</taxon>
        <taxon>Gamasina</taxon>
        <taxon>Dermanyssoidea</taxon>
        <taxon>Varroidae</taxon>
        <taxon>Varroa</taxon>
    </lineage>
</organism>
<sequence length="224" mass="25892">MRLLYQVRSESNLLVDGAYQMNLSIKELNADSRIGRPLEKQQLTLKAHAETSGSVLPQLNNLNLNNSRVQNKLQNQDFRAPSTVSPNTIAADRYQFQFLGPNSTTHEINDPDLNVQKGKLRRNFALKEVRFRMDKWINQEAKRIHCNKIGAEVKWQQENYCEKQGHSIQNRPLSSYQSLPNLSNIADTESERNLASDIGQAYHLHMKVSHRINLWEQRIHSSNF</sequence>
<protein>
    <submittedName>
        <fullName evidence="1">Uncharacterized protein</fullName>
    </submittedName>
</protein>
<evidence type="ECO:0000313" key="2">
    <source>
        <dbReference type="Proteomes" id="UP000594260"/>
    </source>
</evidence>
<dbReference type="GeneID" id="111249534"/>
<dbReference type="AlphaFoldDB" id="A0A7M7JZ31"/>
<evidence type="ECO:0000313" key="1">
    <source>
        <dbReference type="EnsemblMetazoa" id="XP_022659263"/>
    </source>
</evidence>
<dbReference type="InParanoid" id="A0A7M7JZ31"/>
<dbReference type="EnsemblMetazoa" id="XM_022803528">
    <property type="protein sequence ID" value="XP_022659263"/>
    <property type="gene ID" value="LOC111249534"/>
</dbReference>